<dbReference type="Proteomes" id="UP001501302">
    <property type="component" value="Unassembled WGS sequence"/>
</dbReference>
<protein>
    <recommendedName>
        <fullName evidence="1">BioF2-like acetyltransferase domain-containing protein</fullName>
    </recommendedName>
</protein>
<evidence type="ECO:0000259" key="1">
    <source>
        <dbReference type="Pfam" id="PF13480"/>
    </source>
</evidence>
<comment type="caution">
    <text evidence="2">The sequence shown here is derived from an EMBL/GenBank/DDBJ whole genome shotgun (WGS) entry which is preliminary data.</text>
</comment>
<dbReference type="Gene3D" id="3.40.630.30">
    <property type="match status" value="1"/>
</dbReference>
<dbReference type="SUPFAM" id="SSF55729">
    <property type="entry name" value="Acyl-CoA N-acyltransferases (Nat)"/>
    <property type="match status" value="1"/>
</dbReference>
<dbReference type="InterPro" id="IPR038740">
    <property type="entry name" value="BioF2-like_GNAT_dom"/>
</dbReference>
<feature type="domain" description="BioF2-like acetyltransferase" evidence="1">
    <location>
        <begin position="124"/>
        <end position="273"/>
    </location>
</feature>
<gene>
    <name evidence="2" type="ORF">GCM10023314_16470</name>
</gene>
<proteinExistence type="predicted"/>
<keyword evidence="3" id="KW-1185">Reference proteome</keyword>
<dbReference type="InterPro" id="IPR016181">
    <property type="entry name" value="Acyl_CoA_acyltransferase"/>
</dbReference>
<sequence length="413" mass="50247">MEIKNNPFNANTFQEIWKKHFISNKPVRTFNFIDGINFYKSRFSFFVNIGKNLTKGNTYRINNYEDFKNNTFIIYDVLPHLRRERNNRPDNIGVFRSKQYPGYLIHLDEFKNIDDYLLKTFSKNTRMKMRKFTRRLDECFNISTKMYFGHIDKADYDEVFKKFMMLLEKRYSEKQISYNNMQPFEWNFYKEVAYPLILEEKASLFVVYDKETPIAITYNYHTEDAVIDAITVFDTDYSKFNIGYVNNLKILNWCFDNNLKILDFSKGYFDYKKRMCTLQYDFEYHIIYDKKSIISKLTAYILYIFYEFKTYLRSKKLNEKFHKITYNLKKKKHLNPKREVEIIKLDKLPNPKELNKIDIKKEISYDFLTKYVNDFLYLVVKPYNQIESFQVNNMVNTYILSCDSLTQQIKFIK</sequence>
<dbReference type="RefSeq" id="WP_345191393.1">
    <property type="nucleotide sequence ID" value="NZ_BAABJJ010000023.1"/>
</dbReference>
<name>A0ABP9GHM4_9FLAO</name>
<organism evidence="2 3">
    <name type="scientific">Algibacter agarivorans</name>
    <dbReference type="NCBI Taxonomy" id="1109741"/>
    <lineage>
        <taxon>Bacteria</taxon>
        <taxon>Pseudomonadati</taxon>
        <taxon>Bacteroidota</taxon>
        <taxon>Flavobacteriia</taxon>
        <taxon>Flavobacteriales</taxon>
        <taxon>Flavobacteriaceae</taxon>
        <taxon>Algibacter</taxon>
    </lineage>
</organism>
<evidence type="ECO:0000313" key="3">
    <source>
        <dbReference type="Proteomes" id="UP001501302"/>
    </source>
</evidence>
<accession>A0ABP9GHM4</accession>
<dbReference type="EMBL" id="BAABJJ010000023">
    <property type="protein sequence ID" value="GAA4944151.1"/>
    <property type="molecule type" value="Genomic_DNA"/>
</dbReference>
<evidence type="ECO:0000313" key="2">
    <source>
        <dbReference type="EMBL" id="GAA4944151.1"/>
    </source>
</evidence>
<dbReference type="Pfam" id="PF13480">
    <property type="entry name" value="Acetyltransf_6"/>
    <property type="match status" value="1"/>
</dbReference>
<reference evidence="3" key="1">
    <citation type="journal article" date="2019" name="Int. J. Syst. Evol. Microbiol.">
        <title>The Global Catalogue of Microorganisms (GCM) 10K type strain sequencing project: providing services to taxonomists for standard genome sequencing and annotation.</title>
        <authorList>
            <consortium name="The Broad Institute Genomics Platform"/>
            <consortium name="The Broad Institute Genome Sequencing Center for Infectious Disease"/>
            <person name="Wu L."/>
            <person name="Ma J."/>
        </authorList>
    </citation>
    <scope>NUCLEOTIDE SEQUENCE [LARGE SCALE GENOMIC DNA]</scope>
    <source>
        <strain evidence="3">JCM 18285</strain>
    </source>
</reference>